<dbReference type="Proteomes" id="UP000830401">
    <property type="component" value="Chromosome"/>
</dbReference>
<evidence type="ECO:0000313" key="2">
    <source>
        <dbReference type="EMBL" id="UOQ67569.1"/>
    </source>
</evidence>
<dbReference type="EMBL" id="CP095061">
    <property type="protein sequence ID" value="UOQ67569.1"/>
    <property type="molecule type" value="Genomic_DNA"/>
</dbReference>
<keyword evidence="3" id="KW-1185">Reference proteome</keyword>
<keyword evidence="1" id="KW-0732">Signal</keyword>
<organism evidence="2 3">
    <name type="scientific">Hymenobacter volaticus</name>
    <dbReference type="NCBI Taxonomy" id="2932254"/>
    <lineage>
        <taxon>Bacteria</taxon>
        <taxon>Pseudomonadati</taxon>
        <taxon>Bacteroidota</taxon>
        <taxon>Cytophagia</taxon>
        <taxon>Cytophagales</taxon>
        <taxon>Hymenobacteraceae</taxon>
        <taxon>Hymenobacter</taxon>
    </lineage>
</organism>
<reference evidence="2" key="1">
    <citation type="submission" date="2022-04" db="EMBL/GenBank/DDBJ databases">
        <title>Hymenobacter sp. isolated from the air.</title>
        <authorList>
            <person name="Won M."/>
            <person name="Lee C.-M."/>
            <person name="Woen H.-Y."/>
            <person name="Kwon S.-W."/>
        </authorList>
    </citation>
    <scope>NUCLEOTIDE SEQUENCE</scope>
    <source>
        <strain evidence="2">5420S-77</strain>
    </source>
</reference>
<evidence type="ECO:0000256" key="1">
    <source>
        <dbReference type="SAM" id="SignalP"/>
    </source>
</evidence>
<evidence type="ECO:0008006" key="4">
    <source>
        <dbReference type="Google" id="ProtNLM"/>
    </source>
</evidence>
<proteinExistence type="predicted"/>
<accession>A0ABY4GAV3</accession>
<name>A0ABY4GAV3_9BACT</name>
<sequence length="441" mass="49215">MRKILLLLFCIYSHFASGQVFEAGYVVLSQGDTLRGEVENAFWEDTPTSIRFRSATKELTTYSGRQLRTAYLASGRLLRKELLPIDRSAQTDITRLTASVRGQQQMDSVLADVIVIGPSSLLSLTLQNVKHFFVRREARPYLEMAERRYLITDAQGTKRAADGNDYKNQLRVYYGDCPAAMAAVDKGPFTAEGLRAVVQTYNQQCSAIGKAGLEIRREETKQAKVIVRLGLVAGVRYNSLRSHNFGYTAQTRAVLDKYNLDGQLNLQGGGYLDLVNAGRRLALHAALLISRFGNSGIIDLPTLDSNESATFQRHGTLLSLQYGVRGFPAVGQQLQVVLGGGFEVNQILTSTSEFEYIGVRKDFLYGFKSNLLPYLEAGLSRDRLALVFTGRLYEKENYSHYASKANPRLMTYEVTPWSLSASLSYRLNANPDLRDNAKPTR</sequence>
<dbReference type="RefSeq" id="WP_245123311.1">
    <property type="nucleotide sequence ID" value="NZ_CP095061.1"/>
</dbReference>
<feature type="signal peptide" evidence="1">
    <location>
        <begin position="1"/>
        <end position="18"/>
    </location>
</feature>
<evidence type="ECO:0000313" key="3">
    <source>
        <dbReference type="Proteomes" id="UP000830401"/>
    </source>
</evidence>
<feature type="chain" id="PRO_5045188974" description="Outer membrane protein beta-barrel domain-containing protein" evidence="1">
    <location>
        <begin position="19"/>
        <end position="441"/>
    </location>
</feature>
<gene>
    <name evidence="2" type="ORF">MUN86_06780</name>
</gene>
<protein>
    <recommendedName>
        <fullName evidence="4">Outer membrane protein beta-barrel domain-containing protein</fullName>
    </recommendedName>
</protein>